<dbReference type="GO" id="GO:0035368">
    <property type="term" value="F:selenocysteine insertion sequence binding"/>
    <property type="evidence" value="ECO:0007669"/>
    <property type="project" value="TreeGrafter"/>
</dbReference>
<comment type="caution">
    <text evidence="8">The sequence shown here is derived from an EMBL/GenBank/DDBJ whole genome shotgun (WGS) entry which is preliminary data.</text>
</comment>
<gene>
    <name evidence="8" type="primary">selB</name>
    <name evidence="8" type="ORF">HJG52_05275</name>
</gene>
<accession>A0A849H6K9</accession>
<dbReference type="Gene3D" id="2.40.30.10">
    <property type="entry name" value="Translation factors"/>
    <property type="match status" value="1"/>
</dbReference>
<comment type="subcellular location">
    <subcellularLocation>
        <location evidence="1">Cytoplasm</location>
    </subcellularLocation>
</comment>
<dbReference type="GO" id="GO:0001514">
    <property type="term" value="P:selenocysteine incorporation"/>
    <property type="evidence" value="ECO:0007669"/>
    <property type="project" value="InterPro"/>
</dbReference>
<evidence type="ECO:0000256" key="5">
    <source>
        <dbReference type="ARBA" id="ARBA00023134"/>
    </source>
</evidence>
<dbReference type="EMBL" id="JABEPQ010000001">
    <property type="protein sequence ID" value="NNM45416.1"/>
    <property type="molecule type" value="Genomic_DNA"/>
</dbReference>
<feature type="domain" description="Tr-type G" evidence="7">
    <location>
        <begin position="21"/>
        <end position="192"/>
    </location>
</feature>
<dbReference type="GO" id="GO:0000049">
    <property type="term" value="F:tRNA binding"/>
    <property type="evidence" value="ECO:0007669"/>
    <property type="project" value="TreeGrafter"/>
</dbReference>
<dbReference type="Pfam" id="PF00009">
    <property type="entry name" value="GTP_EFTU"/>
    <property type="match status" value="1"/>
</dbReference>
<dbReference type="InterPro" id="IPR050543">
    <property type="entry name" value="eIF2G"/>
</dbReference>
<evidence type="ECO:0000256" key="6">
    <source>
        <dbReference type="SAM" id="MobiDB-lite"/>
    </source>
</evidence>
<dbReference type="GO" id="GO:0003746">
    <property type="term" value="F:translation elongation factor activity"/>
    <property type="evidence" value="ECO:0007669"/>
    <property type="project" value="UniProtKB-KW"/>
</dbReference>
<protein>
    <submittedName>
        <fullName evidence="8">Selenocysteine-specific translation elongation factor</fullName>
    </submittedName>
</protein>
<dbReference type="Gene3D" id="1.10.10.10">
    <property type="entry name" value="Winged helix-like DNA-binding domain superfamily/Winged helix DNA-binding domain"/>
    <property type="match status" value="1"/>
</dbReference>
<dbReference type="PANTHER" id="PTHR42854">
    <property type="entry name" value="EUKARYOTIC TRANSLATION INITIATION FACTOR 2 SUBUNIT 3 FAMILY MEMBER"/>
    <property type="match status" value="1"/>
</dbReference>
<dbReference type="Pfam" id="PF09107">
    <property type="entry name" value="WHD_3rd_SelB"/>
    <property type="match status" value="1"/>
</dbReference>
<keyword evidence="5" id="KW-0342">GTP-binding</keyword>
<dbReference type="GO" id="GO:0003924">
    <property type="term" value="F:GTPase activity"/>
    <property type="evidence" value="ECO:0007669"/>
    <property type="project" value="InterPro"/>
</dbReference>
<evidence type="ECO:0000256" key="1">
    <source>
        <dbReference type="ARBA" id="ARBA00004496"/>
    </source>
</evidence>
<feature type="region of interest" description="Disordered" evidence="6">
    <location>
        <begin position="1"/>
        <end position="25"/>
    </location>
</feature>
<feature type="compositionally biased region" description="Polar residues" evidence="6">
    <location>
        <begin position="1"/>
        <end position="16"/>
    </location>
</feature>
<dbReference type="GO" id="GO:0005525">
    <property type="term" value="F:GTP binding"/>
    <property type="evidence" value="ECO:0007669"/>
    <property type="project" value="UniProtKB-KW"/>
</dbReference>
<dbReference type="InterPro" id="IPR057335">
    <property type="entry name" value="Beta-barrel_SelB"/>
</dbReference>
<keyword evidence="8" id="KW-0251">Elongation factor</keyword>
<dbReference type="NCBIfam" id="TIGR00475">
    <property type="entry name" value="selB"/>
    <property type="match status" value="1"/>
</dbReference>
<evidence type="ECO:0000256" key="2">
    <source>
        <dbReference type="ARBA" id="ARBA00022490"/>
    </source>
</evidence>
<evidence type="ECO:0000256" key="3">
    <source>
        <dbReference type="ARBA" id="ARBA00022741"/>
    </source>
</evidence>
<dbReference type="InterPro" id="IPR027417">
    <property type="entry name" value="P-loop_NTPase"/>
</dbReference>
<dbReference type="PANTHER" id="PTHR42854:SF3">
    <property type="entry name" value="EUKARYOTIC TRANSLATION INITIATION FACTOR 2 SUBUNIT 3-RELATED"/>
    <property type="match status" value="1"/>
</dbReference>
<name>A0A849H6K9_9MICO</name>
<proteinExistence type="predicted"/>
<dbReference type="GO" id="GO:0016259">
    <property type="term" value="P:selenocysteine metabolic process"/>
    <property type="evidence" value="ECO:0007669"/>
    <property type="project" value="TreeGrafter"/>
</dbReference>
<dbReference type="PROSITE" id="PS51722">
    <property type="entry name" value="G_TR_2"/>
    <property type="match status" value="1"/>
</dbReference>
<dbReference type="InterPro" id="IPR000795">
    <property type="entry name" value="T_Tr_GTP-bd_dom"/>
</dbReference>
<evidence type="ECO:0000259" key="7">
    <source>
        <dbReference type="PROSITE" id="PS51722"/>
    </source>
</evidence>
<dbReference type="InterPro" id="IPR036390">
    <property type="entry name" value="WH_DNA-bd_sf"/>
</dbReference>
<sequence>MSKSRSTTGNSHTSPSPRQPAASHVVATAGHVDHGKSALVRALTGIEPDRWDEERRRGLTIDLGYAWTTLPDGQQVSFVDVPGHERFIGNMLAGLGPVPAVMVVVAADEGWRQQSSEHLAAIDALGVRHGLLVVTRSDLADPAPALADARARIAATSLGDVEAVAVSARTGAGLEELRAALERLLAALPPPRAEGRVRWWLDRAFTIKGAGTVVTGTLAEGALAVGDQLEVAGQRVAVRGLESLGQTVTDAAPVCRVAANLRGLAADSVGRGDVAVTPGAWRFTTVLDVRLGARDWPTEVVVHVGTAAVPARLRPLGTDHARLTLATALPVVAGDRLIVRDPGTRDLAGALVLDADPPALTRRGAAATRAAELAKLDGRVDPTREVTRRGAMRAGDLILLGGHVPQGSPPRGIHVMGEWLVAEGALAAWADAALSHVRATLRADPLASGVQPNALADAIGLPDRALVPAVVKRAGLSIDRGVVRPDNQPNDLGPAEAGLRAIEERLRDSPFAAPERPDLEAAGLSNAALAAAERAGRLVRLGPDLVLLPDGPARAMRELAALPQPFTLSQARQALGTTRRVAVPLLEHLDRRGWTRRVDDQARVVVR</sequence>
<keyword evidence="9" id="KW-1185">Reference proteome</keyword>
<dbReference type="AlphaFoldDB" id="A0A849H6K9"/>
<dbReference type="SUPFAM" id="SSF52540">
    <property type="entry name" value="P-loop containing nucleoside triphosphate hydrolases"/>
    <property type="match status" value="1"/>
</dbReference>
<dbReference type="InterPro" id="IPR015191">
    <property type="entry name" value="SelB_WHD4"/>
</dbReference>
<keyword evidence="4" id="KW-0648">Protein biosynthesis</keyword>
<dbReference type="InterPro" id="IPR036388">
    <property type="entry name" value="WH-like_DNA-bd_sf"/>
</dbReference>
<dbReference type="SUPFAM" id="SSF50447">
    <property type="entry name" value="Translation proteins"/>
    <property type="match status" value="1"/>
</dbReference>
<dbReference type="RefSeq" id="WP_171242439.1">
    <property type="nucleotide sequence ID" value="NZ_JABEPQ010000001.1"/>
</dbReference>
<dbReference type="SUPFAM" id="SSF46785">
    <property type="entry name" value="Winged helix' DNA-binding domain"/>
    <property type="match status" value="1"/>
</dbReference>
<reference evidence="8 9" key="1">
    <citation type="submission" date="2020-04" db="EMBL/GenBank/DDBJ databases">
        <title>Knoellia sp. isolate from air conditioner.</title>
        <authorList>
            <person name="Chea S."/>
            <person name="Kim D.-U."/>
        </authorList>
    </citation>
    <scope>NUCLEOTIDE SEQUENCE [LARGE SCALE GENOMIC DNA]</scope>
    <source>
        <strain evidence="8 9">DB2414S</strain>
    </source>
</reference>
<evidence type="ECO:0000313" key="9">
    <source>
        <dbReference type="Proteomes" id="UP000588586"/>
    </source>
</evidence>
<organism evidence="8 9">
    <name type="scientific">Knoellia koreensis</name>
    <dbReference type="NCBI Taxonomy" id="2730921"/>
    <lineage>
        <taxon>Bacteria</taxon>
        <taxon>Bacillati</taxon>
        <taxon>Actinomycetota</taxon>
        <taxon>Actinomycetes</taxon>
        <taxon>Micrococcales</taxon>
        <taxon>Intrasporangiaceae</taxon>
        <taxon>Knoellia</taxon>
    </lineage>
</organism>
<dbReference type="GO" id="GO:0005829">
    <property type="term" value="C:cytosol"/>
    <property type="evidence" value="ECO:0007669"/>
    <property type="project" value="TreeGrafter"/>
</dbReference>
<dbReference type="InterPro" id="IPR004535">
    <property type="entry name" value="Transl_elong_SelB"/>
</dbReference>
<dbReference type="Pfam" id="PF25461">
    <property type="entry name" value="Beta-barrel_SelB"/>
    <property type="match status" value="1"/>
</dbReference>
<evidence type="ECO:0000313" key="8">
    <source>
        <dbReference type="EMBL" id="NNM45416.1"/>
    </source>
</evidence>
<dbReference type="Gene3D" id="3.40.50.300">
    <property type="entry name" value="P-loop containing nucleotide triphosphate hydrolases"/>
    <property type="match status" value="1"/>
</dbReference>
<dbReference type="Proteomes" id="UP000588586">
    <property type="component" value="Unassembled WGS sequence"/>
</dbReference>
<keyword evidence="2" id="KW-0963">Cytoplasm</keyword>
<evidence type="ECO:0000256" key="4">
    <source>
        <dbReference type="ARBA" id="ARBA00022917"/>
    </source>
</evidence>
<dbReference type="InterPro" id="IPR009000">
    <property type="entry name" value="Transl_B-barrel_sf"/>
</dbReference>
<keyword evidence="3" id="KW-0547">Nucleotide-binding</keyword>